<dbReference type="Proteomes" id="UP000569914">
    <property type="component" value="Unassembled WGS sequence"/>
</dbReference>
<dbReference type="PANTHER" id="PTHR43708:SF8">
    <property type="entry name" value="OXIDOREDUCTASE"/>
    <property type="match status" value="1"/>
</dbReference>
<evidence type="ECO:0000259" key="2">
    <source>
        <dbReference type="Pfam" id="PF01408"/>
    </source>
</evidence>
<dbReference type="InterPro" id="IPR051317">
    <property type="entry name" value="Gfo/Idh/MocA_oxidoreduct"/>
</dbReference>
<evidence type="ECO:0000256" key="1">
    <source>
        <dbReference type="ARBA" id="ARBA00010928"/>
    </source>
</evidence>
<proteinExistence type="inferred from homology"/>
<dbReference type="Pfam" id="PF01408">
    <property type="entry name" value="GFO_IDH_MocA"/>
    <property type="match status" value="1"/>
</dbReference>
<comment type="similarity">
    <text evidence="1">Belongs to the Gfo/Idh/MocA family.</text>
</comment>
<name>A0A7Y9I8J4_9ACTN</name>
<dbReference type="Pfam" id="PF02894">
    <property type="entry name" value="GFO_IDH_MocA_C"/>
    <property type="match status" value="1"/>
</dbReference>
<dbReference type="Gene3D" id="3.40.50.720">
    <property type="entry name" value="NAD(P)-binding Rossmann-like Domain"/>
    <property type="match status" value="1"/>
</dbReference>
<keyword evidence="5" id="KW-1185">Reference proteome</keyword>
<feature type="domain" description="Gfo/Idh/MocA-like oxidoreductase N-terminal" evidence="2">
    <location>
        <begin position="10"/>
        <end position="125"/>
    </location>
</feature>
<dbReference type="InterPro" id="IPR004104">
    <property type="entry name" value="Gfo/Idh/MocA-like_OxRdtase_C"/>
</dbReference>
<dbReference type="AlphaFoldDB" id="A0A7Y9I8J4"/>
<dbReference type="PANTHER" id="PTHR43708">
    <property type="entry name" value="CONSERVED EXPRESSED OXIDOREDUCTASE (EUROFUNG)"/>
    <property type="match status" value="1"/>
</dbReference>
<dbReference type="SUPFAM" id="SSF55347">
    <property type="entry name" value="Glyceraldehyde-3-phosphate dehydrogenase-like, C-terminal domain"/>
    <property type="match status" value="1"/>
</dbReference>
<dbReference type="InterPro" id="IPR036291">
    <property type="entry name" value="NAD(P)-bd_dom_sf"/>
</dbReference>
<evidence type="ECO:0000313" key="4">
    <source>
        <dbReference type="EMBL" id="NYE72288.1"/>
    </source>
</evidence>
<accession>A0A7Y9I8J4</accession>
<gene>
    <name evidence="4" type="ORF">BKA15_003617</name>
</gene>
<dbReference type="EMBL" id="JACCBU010000001">
    <property type="protein sequence ID" value="NYE72288.1"/>
    <property type="molecule type" value="Genomic_DNA"/>
</dbReference>
<dbReference type="GO" id="GO:0000166">
    <property type="term" value="F:nucleotide binding"/>
    <property type="evidence" value="ECO:0007669"/>
    <property type="project" value="InterPro"/>
</dbReference>
<evidence type="ECO:0000313" key="5">
    <source>
        <dbReference type="Proteomes" id="UP000569914"/>
    </source>
</evidence>
<dbReference type="Gene3D" id="3.30.360.10">
    <property type="entry name" value="Dihydrodipicolinate Reductase, domain 2"/>
    <property type="match status" value="1"/>
</dbReference>
<dbReference type="SUPFAM" id="SSF51735">
    <property type="entry name" value="NAD(P)-binding Rossmann-fold domains"/>
    <property type="match status" value="1"/>
</dbReference>
<sequence>MAEPLRLIQAGAGGMGRAWLRTIAANPDVRLVGLVDLDPAVAEAAAADHGFAGIEVAGSVPDLLERVGADALINVTVPEAHLSVSEQALERGLAVLCEKPLAPSVAECRTMIDSAAAAGRLLMVSQSRRYFRTLHAFERQLIKLGPPELLTCEFFKAPHFGGFRDAMAEPLLVDMAIHQFDLARKLIGAEPVSVRCRSFNPSWSWYAGNAAAEATFEFAGGAVFTFVGSWCSPGLETSWNGSWRASTAAGTARWDGDHAPVAELADGTAIPSEVGTEPEQIAGSLAEFVQALRTGAAPQSEARTNINSVAMVEAAVRSSQTGTTVALADLTPSDRGR</sequence>
<organism evidence="4 5">
    <name type="scientific">Microlunatus parietis</name>
    <dbReference type="NCBI Taxonomy" id="682979"/>
    <lineage>
        <taxon>Bacteria</taxon>
        <taxon>Bacillati</taxon>
        <taxon>Actinomycetota</taxon>
        <taxon>Actinomycetes</taxon>
        <taxon>Propionibacteriales</taxon>
        <taxon>Propionibacteriaceae</taxon>
        <taxon>Microlunatus</taxon>
    </lineage>
</organism>
<protein>
    <submittedName>
        <fullName evidence="4">Putative dehydrogenase</fullName>
    </submittedName>
</protein>
<evidence type="ECO:0000259" key="3">
    <source>
        <dbReference type="Pfam" id="PF02894"/>
    </source>
</evidence>
<reference evidence="4 5" key="1">
    <citation type="submission" date="2020-07" db="EMBL/GenBank/DDBJ databases">
        <title>Sequencing the genomes of 1000 actinobacteria strains.</title>
        <authorList>
            <person name="Klenk H.-P."/>
        </authorList>
    </citation>
    <scope>NUCLEOTIDE SEQUENCE [LARGE SCALE GENOMIC DNA]</scope>
    <source>
        <strain evidence="4 5">DSM 22083</strain>
    </source>
</reference>
<comment type="caution">
    <text evidence="4">The sequence shown here is derived from an EMBL/GenBank/DDBJ whole genome shotgun (WGS) entry which is preliminary data.</text>
</comment>
<dbReference type="RefSeq" id="WP_179752987.1">
    <property type="nucleotide sequence ID" value="NZ_JACCBU010000001.1"/>
</dbReference>
<feature type="domain" description="Gfo/Idh/MocA-like oxidoreductase C-terminal" evidence="3">
    <location>
        <begin position="170"/>
        <end position="327"/>
    </location>
</feature>
<dbReference type="InterPro" id="IPR000683">
    <property type="entry name" value="Gfo/Idh/MocA-like_OxRdtase_N"/>
</dbReference>